<dbReference type="Pfam" id="PF14111">
    <property type="entry name" value="DUF4283"/>
    <property type="match status" value="1"/>
</dbReference>
<dbReference type="EMBL" id="JBJUIK010000010">
    <property type="protein sequence ID" value="KAL3516563.1"/>
    <property type="molecule type" value="Genomic_DNA"/>
</dbReference>
<keyword evidence="3" id="KW-1185">Reference proteome</keyword>
<proteinExistence type="predicted"/>
<accession>A0ABD2ZBW3</accession>
<dbReference type="InterPro" id="IPR040256">
    <property type="entry name" value="At4g02000-like"/>
</dbReference>
<evidence type="ECO:0000313" key="2">
    <source>
        <dbReference type="EMBL" id="KAL3516563.1"/>
    </source>
</evidence>
<dbReference type="InterPro" id="IPR025558">
    <property type="entry name" value="DUF4283"/>
</dbReference>
<name>A0ABD2ZBW3_9GENT</name>
<reference evidence="2 3" key="1">
    <citation type="submission" date="2024-11" db="EMBL/GenBank/DDBJ databases">
        <title>A near-complete genome assembly of Cinchona calisaya.</title>
        <authorList>
            <person name="Lian D.C."/>
            <person name="Zhao X.W."/>
            <person name="Wei L."/>
        </authorList>
    </citation>
    <scope>NUCLEOTIDE SEQUENCE [LARGE SCALE GENOMIC DNA]</scope>
    <source>
        <tissue evidence="2">Nenye</tissue>
    </source>
</reference>
<protein>
    <recommendedName>
        <fullName evidence="1">DUF4283 domain-containing protein</fullName>
    </recommendedName>
</protein>
<comment type="caution">
    <text evidence="2">The sequence shown here is derived from an EMBL/GenBank/DDBJ whole genome shotgun (WGS) entry which is preliminary data.</text>
</comment>
<evidence type="ECO:0000259" key="1">
    <source>
        <dbReference type="Pfam" id="PF14111"/>
    </source>
</evidence>
<feature type="domain" description="DUF4283" evidence="1">
    <location>
        <begin position="34"/>
        <end position="113"/>
    </location>
</feature>
<gene>
    <name evidence="2" type="ORF">ACH5RR_023465</name>
</gene>
<dbReference type="PANTHER" id="PTHR31286:SF178">
    <property type="entry name" value="DUF4283 DOMAIN-CONTAINING PROTEIN"/>
    <property type="match status" value="1"/>
</dbReference>
<dbReference type="PANTHER" id="PTHR31286">
    <property type="entry name" value="GLYCINE-RICH CELL WALL STRUCTURAL PROTEIN 1.8-LIKE"/>
    <property type="match status" value="1"/>
</dbReference>
<evidence type="ECO:0000313" key="3">
    <source>
        <dbReference type="Proteomes" id="UP001630127"/>
    </source>
</evidence>
<organism evidence="2 3">
    <name type="scientific">Cinchona calisaya</name>
    <dbReference type="NCBI Taxonomy" id="153742"/>
    <lineage>
        <taxon>Eukaryota</taxon>
        <taxon>Viridiplantae</taxon>
        <taxon>Streptophyta</taxon>
        <taxon>Embryophyta</taxon>
        <taxon>Tracheophyta</taxon>
        <taxon>Spermatophyta</taxon>
        <taxon>Magnoliopsida</taxon>
        <taxon>eudicotyledons</taxon>
        <taxon>Gunneridae</taxon>
        <taxon>Pentapetalae</taxon>
        <taxon>asterids</taxon>
        <taxon>lamiids</taxon>
        <taxon>Gentianales</taxon>
        <taxon>Rubiaceae</taxon>
        <taxon>Cinchonoideae</taxon>
        <taxon>Cinchoneae</taxon>
        <taxon>Cinchona</taxon>
    </lineage>
</organism>
<dbReference type="Proteomes" id="UP001630127">
    <property type="component" value="Unassembled WGS sequence"/>
</dbReference>
<sequence length="145" mass="16773">MDDELVNMLQTFDLSPLEQNGITLGSADLGARHEVCSMSSLGKVFGDKFANSNGLHNTMKISWNYPLGLKVVELGVNVFQFFFCHENDLNRVLARRPWLFDNQFLILQRWEEGLDDNVKHFSKTHCWVQIWNLPVDWFTPTIGKK</sequence>
<dbReference type="AlphaFoldDB" id="A0ABD2ZBW3"/>